<reference evidence="4 5" key="1">
    <citation type="submission" date="2019-11" db="EMBL/GenBank/DDBJ databases">
        <title>Whole genome sequence of Oryza granulata.</title>
        <authorList>
            <person name="Li W."/>
        </authorList>
    </citation>
    <scope>NUCLEOTIDE SEQUENCE [LARGE SCALE GENOMIC DNA]</scope>
    <source>
        <strain evidence="5">cv. Menghai</strain>
        <tissue evidence="4">Leaf</tissue>
    </source>
</reference>
<organism evidence="4 5">
    <name type="scientific">Oryza meyeriana var. granulata</name>
    <dbReference type="NCBI Taxonomy" id="110450"/>
    <lineage>
        <taxon>Eukaryota</taxon>
        <taxon>Viridiplantae</taxon>
        <taxon>Streptophyta</taxon>
        <taxon>Embryophyta</taxon>
        <taxon>Tracheophyta</taxon>
        <taxon>Spermatophyta</taxon>
        <taxon>Magnoliopsida</taxon>
        <taxon>Liliopsida</taxon>
        <taxon>Poales</taxon>
        <taxon>Poaceae</taxon>
        <taxon>BOP clade</taxon>
        <taxon>Oryzoideae</taxon>
        <taxon>Oryzeae</taxon>
        <taxon>Oryzinae</taxon>
        <taxon>Oryza</taxon>
        <taxon>Oryza meyeriana</taxon>
    </lineage>
</organism>
<accession>A0A6G1EZQ5</accession>
<dbReference type="InterPro" id="IPR001902">
    <property type="entry name" value="SLC26A/SulP_fam"/>
</dbReference>
<evidence type="ECO:0000256" key="1">
    <source>
        <dbReference type="SAM" id="MobiDB-lite"/>
    </source>
</evidence>
<keyword evidence="2" id="KW-0472">Membrane</keyword>
<comment type="caution">
    <text evidence="4">The sequence shown here is derived from an EMBL/GenBank/DDBJ whole genome shotgun (WGS) entry which is preliminary data.</text>
</comment>
<evidence type="ECO:0000256" key="2">
    <source>
        <dbReference type="SAM" id="Phobius"/>
    </source>
</evidence>
<dbReference type="OrthoDB" id="1670802at2759"/>
<dbReference type="EMBL" id="SPHZ02000009">
    <property type="protein sequence ID" value="KAF0898484.1"/>
    <property type="molecule type" value="Genomic_DNA"/>
</dbReference>
<dbReference type="AlphaFoldDB" id="A0A6G1EZQ5"/>
<dbReference type="GO" id="GO:0055085">
    <property type="term" value="P:transmembrane transport"/>
    <property type="evidence" value="ECO:0007669"/>
    <property type="project" value="InterPro"/>
</dbReference>
<dbReference type="PANTHER" id="PTHR11814">
    <property type="entry name" value="SULFATE TRANSPORTER"/>
    <property type="match status" value="1"/>
</dbReference>
<evidence type="ECO:0000313" key="5">
    <source>
        <dbReference type="Proteomes" id="UP000479710"/>
    </source>
</evidence>
<dbReference type="Proteomes" id="UP000479710">
    <property type="component" value="Unassembled WGS sequence"/>
</dbReference>
<dbReference type="GO" id="GO:0016020">
    <property type="term" value="C:membrane"/>
    <property type="evidence" value="ECO:0007669"/>
    <property type="project" value="InterPro"/>
</dbReference>
<keyword evidence="5" id="KW-1185">Reference proteome</keyword>
<gene>
    <name evidence="3" type="ORF">E2562_008085</name>
    <name evidence="4" type="ORF">E2562_027219</name>
</gene>
<proteinExistence type="predicted"/>
<keyword evidence="2" id="KW-0812">Transmembrane</keyword>
<feature type="region of interest" description="Disordered" evidence="1">
    <location>
        <begin position="130"/>
        <end position="152"/>
    </location>
</feature>
<name>A0A6G1EZQ5_9ORYZ</name>
<protein>
    <submittedName>
        <fullName evidence="4">Uncharacterized protein</fullName>
    </submittedName>
</protein>
<evidence type="ECO:0000313" key="3">
    <source>
        <dbReference type="EMBL" id="KAF0898484.1"/>
    </source>
</evidence>
<keyword evidence="2" id="KW-1133">Transmembrane helix</keyword>
<sequence length="152" mass="16128">MKHFTTKTDIISVLRYVFHNTHQCQWQSTVLVVCSLVFLVFTEQVVHLNGQEPSVGSDLASSISALEFERGVDKADFAVCAAALPGVVFSTMITGLGVAVAISVLRALLHVARPATSKLGHVPGGTDDATFRDVGAVPRRGDRSMSSTTSAA</sequence>
<evidence type="ECO:0000313" key="4">
    <source>
        <dbReference type="EMBL" id="KAF0930052.1"/>
    </source>
</evidence>
<feature type="transmembrane region" description="Helical" evidence="2">
    <location>
        <begin position="87"/>
        <end position="109"/>
    </location>
</feature>
<dbReference type="EMBL" id="SPHZ02000002">
    <property type="protein sequence ID" value="KAF0930052.1"/>
    <property type="molecule type" value="Genomic_DNA"/>
</dbReference>